<dbReference type="InterPro" id="IPR012677">
    <property type="entry name" value="Nucleotide-bd_a/b_plait_sf"/>
</dbReference>
<protein>
    <submittedName>
        <fullName evidence="5">RNA recognition motif family protein</fullName>
    </submittedName>
</protein>
<evidence type="ECO:0000313" key="6">
    <source>
        <dbReference type="Proteomes" id="UP000536275"/>
    </source>
</evidence>
<dbReference type="InterPro" id="IPR050441">
    <property type="entry name" value="RBM"/>
</dbReference>
<evidence type="ECO:0000256" key="2">
    <source>
        <dbReference type="SAM" id="Coils"/>
    </source>
</evidence>
<dbReference type="PROSITE" id="PS50102">
    <property type="entry name" value="RRM"/>
    <property type="match status" value="1"/>
</dbReference>
<dbReference type="AlphaFoldDB" id="A0A8H6C489"/>
<dbReference type="CDD" id="cd12565">
    <property type="entry name" value="RRM1_MRD1"/>
    <property type="match status" value="1"/>
</dbReference>
<dbReference type="PANTHER" id="PTHR48034">
    <property type="entry name" value="TRANSFORMER-2 SEX-DETERMINING PROTEIN-RELATED"/>
    <property type="match status" value="1"/>
</dbReference>
<evidence type="ECO:0000313" key="5">
    <source>
        <dbReference type="EMBL" id="KAF6072530.1"/>
    </source>
</evidence>
<evidence type="ECO:0000256" key="1">
    <source>
        <dbReference type="PROSITE-ProRule" id="PRU00176"/>
    </source>
</evidence>
<organism evidence="5 6">
    <name type="scientific">Candida albicans</name>
    <name type="common">Yeast</name>
    <dbReference type="NCBI Taxonomy" id="5476"/>
    <lineage>
        <taxon>Eukaryota</taxon>
        <taxon>Fungi</taxon>
        <taxon>Dikarya</taxon>
        <taxon>Ascomycota</taxon>
        <taxon>Saccharomycotina</taxon>
        <taxon>Pichiomycetes</taxon>
        <taxon>Debaryomycetaceae</taxon>
        <taxon>Candida/Lodderomyces clade</taxon>
        <taxon>Candida</taxon>
    </lineage>
</organism>
<gene>
    <name evidence="5" type="ORF">FOB64_000563</name>
</gene>
<dbReference type="GO" id="GO:0003723">
    <property type="term" value="F:RNA binding"/>
    <property type="evidence" value="ECO:0007669"/>
    <property type="project" value="UniProtKB-UniRule"/>
</dbReference>
<dbReference type="Gene3D" id="3.30.70.330">
    <property type="match status" value="1"/>
</dbReference>
<comment type="caution">
    <text evidence="5">The sequence shown here is derived from an EMBL/GenBank/DDBJ whole genome shotgun (WGS) entry which is preliminary data.</text>
</comment>
<dbReference type="SUPFAM" id="SSF54928">
    <property type="entry name" value="RNA-binding domain, RBD"/>
    <property type="match status" value="1"/>
</dbReference>
<feature type="compositionally biased region" description="Acidic residues" evidence="3">
    <location>
        <begin position="214"/>
        <end position="223"/>
    </location>
</feature>
<name>A0A8H6C489_CANAX</name>
<keyword evidence="2" id="KW-0175">Coiled coil</keyword>
<dbReference type="Proteomes" id="UP000536275">
    <property type="component" value="Unassembled WGS sequence"/>
</dbReference>
<dbReference type="InterPro" id="IPR000504">
    <property type="entry name" value="RRM_dom"/>
</dbReference>
<keyword evidence="1" id="KW-0694">RNA-binding</keyword>
<dbReference type="EMBL" id="JABWAD010000007">
    <property type="protein sequence ID" value="KAF6072530.1"/>
    <property type="molecule type" value="Genomic_DNA"/>
</dbReference>
<evidence type="ECO:0000259" key="4">
    <source>
        <dbReference type="PROSITE" id="PS50102"/>
    </source>
</evidence>
<accession>A0A8H6C489</accession>
<dbReference type="InterPro" id="IPR035979">
    <property type="entry name" value="RBD_domain_sf"/>
</dbReference>
<feature type="domain" description="RRM" evidence="4">
    <location>
        <begin position="2"/>
        <end position="79"/>
    </location>
</feature>
<dbReference type="SMART" id="SM00360">
    <property type="entry name" value="RRM"/>
    <property type="match status" value="1"/>
</dbReference>
<evidence type="ECO:0000256" key="3">
    <source>
        <dbReference type="SAM" id="MobiDB-lite"/>
    </source>
</evidence>
<sequence length="295" mass="33799">MSRLIVKGLPKYYTEEKLREFFSKQGDVTDVKLMKKRNGESRKFAFIGYKSADVAERAVKYFNKSFIDTARIEVEFAKTFSDPTVPLSFKEKRKREEQKLKDEQERLLEQELRAQAKKQKTKSTSEIDDEIASNPKLREYMEVMKPSHQVKSWANDTIADGSGGPSVQDLENALNGNNESPVDKSNIEVVNTVEDASDDEYNDFKELSNKHGENEDEEEEEEMMSLGDLPTNEENKDKNESGENLAANENISDLEWLKSRSTRIKENGEVPEIVPEVKEVNEVTEVTQQSDNEPE</sequence>
<reference evidence="5 6" key="1">
    <citation type="submission" date="2020-03" db="EMBL/GenBank/DDBJ databases">
        <title>FDA dAtabase for Regulatory Grade micrObial Sequences (FDA-ARGOS): Supporting development and validation of Infectious Disease Dx tests.</title>
        <authorList>
            <person name="Campos J."/>
            <person name="Goldberg B."/>
            <person name="Tallon L."/>
            <person name="Sadzewicz L."/>
            <person name="Vavikolanu K."/>
            <person name="Mehta A."/>
            <person name="Aluvathingal J."/>
            <person name="Nadendla S."/>
            <person name="Nandy P."/>
            <person name="Geyer C."/>
            <person name="Yan Y."/>
            <person name="Sichtig H."/>
        </authorList>
    </citation>
    <scope>NUCLEOTIDE SEQUENCE [LARGE SCALE GENOMIC DNA]</scope>
    <source>
        <strain evidence="5 6">FDAARGOS_656</strain>
    </source>
</reference>
<proteinExistence type="predicted"/>
<feature type="coiled-coil region" evidence="2">
    <location>
        <begin position="87"/>
        <end position="120"/>
    </location>
</feature>
<dbReference type="Pfam" id="PF00076">
    <property type="entry name" value="RRM_1"/>
    <property type="match status" value="1"/>
</dbReference>
<feature type="compositionally biased region" description="Basic and acidic residues" evidence="3">
    <location>
        <begin position="202"/>
        <end position="213"/>
    </location>
</feature>
<feature type="region of interest" description="Disordered" evidence="3">
    <location>
        <begin position="155"/>
        <end position="250"/>
    </location>
</feature>